<dbReference type="FunFam" id="3.40.930.10:FF:000020">
    <property type="entry name" value="Anion exchange protein"/>
    <property type="match status" value="1"/>
</dbReference>
<dbReference type="InterPro" id="IPR001717">
    <property type="entry name" value="Anion_exchange"/>
</dbReference>
<evidence type="ECO:0000256" key="2">
    <source>
        <dbReference type="ARBA" id="ARBA00010993"/>
    </source>
</evidence>
<evidence type="ECO:0000256" key="8">
    <source>
        <dbReference type="ARBA" id="ARBA00023065"/>
    </source>
</evidence>
<feature type="compositionally biased region" description="Polar residues" evidence="12">
    <location>
        <begin position="244"/>
        <end position="257"/>
    </location>
</feature>
<evidence type="ECO:0000313" key="15">
    <source>
        <dbReference type="EMBL" id="KYB28887.1"/>
    </source>
</evidence>
<evidence type="ECO:0000256" key="5">
    <source>
        <dbReference type="ARBA" id="ARBA00022681"/>
    </source>
</evidence>
<feature type="compositionally biased region" description="Polar residues" evidence="12">
    <location>
        <begin position="120"/>
        <end position="129"/>
    </location>
</feature>
<feature type="compositionally biased region" description="Polar residues" evidence="12">
    <location>
        <begin position="138"/>
        <end position="148"/>
    </location>
</feature>
<dbReference type="PRINTS" id="PR00165">
    <property type="entry name" value="ANIONEXCHNGR"/>
</dbReference>
<feature type="transmembrane region" description="Helical" evidence="11">
    <location>
        <begin position="704"/>
        <end position="727"/>
    </location>
</feature>
<dbReference type="NCBIfam" id="TIGR00834">
    <property type="entry name" value="ae"/>
    <property type="match status" value="1"/>
</dbReference>
<feature type="transmembrane region" description="Helical" evidence="11">
    <location>
        <begin position="739"/>
        <end position="759"/>
    </location>
</feature>
<dbReference type="PANTHER" id="PTHR11453">
    <property type="entry name" value="ANION EXCHANGE PROTEIN"/>
    <property type="match status" value="1"/>
</dbReference>
<keyword evidence="6 11" id="KW-0812">Transmembrane</keyword>
<organism evidence="15 16">
    <name type="scientific">Tribolium castaneum</name>
    <name type="common">Red flour beetle</name>
    <dbReference type="NCBI Taxonomy" id="7070"/>
    <lineage>
        <taxon>Eukaryota</taxon>
        <taxon>Metazoa</taxon>
        <taxon>Ecdysozoa</taxon>
        <taxon>Arthropoda</taxon>
        <taxon>Hexapoda</taxon>
        <taxon>Insecta</taxon>
        <taxon>Pterygota</taxon>
        <taxon>Neoptera</taxon>
        <taxon>Endopterygota</taxon>
        <taxon>Coleoptera</taxon>
        <taxon>Polyphaga</taxon>
        <taxon>Cucujiformia</taxon>
        <taxon>Tenebrionidae</taxon>
        <taxon>Tenebrionidae incertae sedis</taxon>
        <taxon>Tribolium</taxon>
    </lineage>
</organism>
<keyword evidence="8 11" id="KW-0406">Ion transport</keyword>
<dbReference type="FunFam" id="1.10.287.570:FF:000001">
    <property type="entry name" value="Anion exchange protein"/>
    <property type="match status" value="1"/>
</dbReference>
<feature type="transmembrane region" description="Helical" evidence="11">
    <location>
        <begin position="1041"/>
        <end position="1064"/>
    </location>
</feature>
<evidence type="ECO:0000259" key="13">
    <source>
        <dbReference type="Pfam" id="PF00955"/>
    </source>
</evidence>
<feature type="transmembrane region" description="Helical" evidence="11">
    <location>
        <begin position="823"/>
        <end position="844"/>
    </location>
</feature>
<dbReference type="Gene3D" id="1.10.287.570">
    <property type="entry name" value="Helical hairpin bin"/>
    <property type="match status" value="1"/>
</dbReference>
<evidence type="ECO:0000256" key="4">
    <source>
        <dbReference type="ARBA" id="ARBA00022475"/>
    </source>
</evidence>
<feature type="domain" description="Bicarbonate transporter-like transmembrane" evidence="13">
    <location>
        <begin position="675"/>
        <end position="1167"/>
    </location>
</feature>
<feature type="transmembrane region" description="Helical" evidence="11">
    <location>
        <begin position="944"/>
        <end position="963"/>
    </location>
</feature>
<reference evidence="15 16" key="1">
    <citation type="journal article" date="2008" name="Nature">
        <title>The genome of the model beetle and pest Tribolium castaneum.</title>
        <authorList>
            <consortium name="Tribolium Genome Sequencing Consortium"/>
            <person name="Richards S."/>
            <person name="Gibbs R.A."/>
            <person name="Weinstock G.M."/>
            <person name="Brown S.J."/>
            <person name="Denell R."/>
            <person name="Beeman R.W."/>
            <person name="Gibbs R."/>
            <person name="Beeman R.W."/>
            <person name="Brown S.J."/>
            <person name="Bucher G."/>
            <person name="Friedrich M."/>
            <person name="Grimmelikhuijzen C.J."/>
            <person name="Klingler M."/>
            <person name="Lorenzen M."/>
            <person name="Richards S."/>
            <person name="Roth S."/>
            <person name="Schroder R."/>
            <person name="Tautz D."/>
            <person name="Zdobnov E.M."/>
            <person name="Muzny D."/>
            <person name="Gibbs R.A."/>
            <person name="Weinstock G.M."/>
            <person name="Attaway T."/>
            <person name="Bell S."/>
            <person name="Buhay C.J."/>
            <person name="Chandrabose M.N."/>
            <person name="Chavez D."/>
            <person name="Clerk-Blankenburg K.P."/>
            <person name="Cree A."/>
            <person name="Dao M."/>
            <person name="Davis C."/>
            <person name="Chacko J."/>
            <person name="Dinh H."/>
            <person name="Dugan-Rocha S."/>
            <person name="Fowler G."/>
            <person name="Garner T.T."/>
            <person name="Garnes J."/>
            <person name="Gnirke A."/>
            <person name="Hawes A."/>
            <person name="Hernandez J."/>
            <person name="Hines S."/>
            <person name="Holder M."/>
            <person name="Hume J."/>
            <person name="Jhangiani S.N."/>
            <person name="Joshi V."/>
            <person name="Khan Z.M."/>
            <person name="Jackson L."/>
            <person name="Kovar C."/>
            <person name="Kowis A."/>
            <person name="Lee S."/>
            <person name="Lewis L.R."/>
            <person name="Margolis J."/>
            <person name="Morgan M."/>
            <person name="Nazareth L.V."/>
            <person name="Nguyen N."/>
            <person name="Okwuonu G."/>
            <person name="Parker D."/>
            <person name="Richards S."/>
            <person name="Ruiz S.J."/>
            <person name="Santibanez J."/>
            <person name="Savard J."/>
            <person name="Scherer S.E."/>
            <person name="Schneider B."/>
            <person name="Sodergren E."/>
            <person name="Tautz D."/>
            <person name="Vattahil S."/>
            <person name="Villasana D."/>
            <person name="White C.S."/>
            <person name="Wright R."/>
            <person name="Park Y."/>
            <person name="Beeman R.W."/>
            <person name="Lord J."/>
            <person name="Oppert B."/>
            <person name="Lorenzen M."/>
            <person name="Brown S."/>
            <person name="Wang L."/>
            <person name="Savard J."/>
            <person name="Tautz D."/>
            <person name="Richards S."/>
            <person name="Weinstock G."/>
            <person name="Gibbs R.A."/>
            <person name="Liu Y."/>
            <person name="Worley K."/>
            <person name="Weinstock G."/>
            <person name="Elsik C.G."/>
            <person name="Reese J.T."/>
            <person name="Elhaik E."/>
            <person name="Landan G."/>
            <person name="Graur D."/>
            <person name="Arensburger P."/>
            <person name="Atkinson P."/>
            <person name="Beeman R.W."/>
            <person name="Beidler J."/>
            <person name="Brown S.J."/>
            <person name="Demuth J.P."/>
            <person name="Drury D.W."/>
            <person name="Du Y.Z."/>
            <person name="Fujiwara H."/>
            <person name="Lorenzen M."/>
            <person name="Maselli V."/>
            <person name="Osanai M."/>
            <person name="Park Y."/>
            <person name="Robertson H.M."/>
            <person name="Tu Z."/>
            <person name="Wang J.J."/>
            <person name="Wang S."/>
            <person name="Richards S."/>
            <person name="Song H."/>
            <person name="Zhang L."/>
            <person name="Sodergren E."/>
            <person name="Werner D."/>
            <person name="Stanke M."/>
            <person name="Morgenstern B."/>
            <person name="Solovyev V."/>
            <person name="Kosarev P."/>
            <person name="Brown G."/>
            <person name="Chen H.C."/>
            <person name="Ermolaeva O."/>
            <person name="Hlavina W."/>
            <person name="Kapustin Y."/>
            <person name="Kiryutin B."/>
            <person name="Kitts P."/>
            <person name="Maglott D."/>
            <person name="Pruitt K."/>
            <person name="Sapojnikov V."/>
            <person name="Souvorov A."/>
            <person name="Mackey A.J."/>
            <person name="Waterhouse R.M."/>
            <person name="Wyder S."/>
            <person name="Zdobnov E.M."/>
            <person name="Zdobnov E.M."/>
            <person name="Wyder S."/>
            <person name="Kriventseva E.V."/>
            <person name="Kadowaki T."/>
            <person name="Bork P."/>
            <person name="Aranda M."/>
            <person name="Bao R."/>
            <person name="Beermann A."/>
            <person name="Berns N."/>
            <person name="Bolognesi R."/>
            <person name="Bonneton F."/>
            <person name="Bopp D."/>
            <person name="Brown S.J."/>
            <person name="Bucher G."/>
            <person name="Butts T."/>
            <person name="Chaumot A."/>
            <person name="Denell R.E."/>
            <person name="Ferrier D.E."/>
            <person name="Friedrich M."/>
            <person name="Gordon C.M."/>
            <person name="Jindra M."/>
            <person name="Klingler M."/>
            <person name="Lan Q."/>
            <person name="Lattorff H.M."/>
            <person name="Laudet V."/>
            <person name="von Levetsow C."/>
            <person name="Liu Z."/>
            <person name="Lutz R."/>
            <person name="Lynch J.A."/>
            <person name="da Fonseca R.N."/>
            <person name="Posnien N."/>
            <person name="Reuter R."/>
            <person name="Roth S."/>
            <person name="Savard J."/>
            <person name="Schinko J.B."/>
            <person name="Schmitt C."/>
            <person name="Schoppmeier M."/>
            <person name="Schroder R."/>
            <person name="Shippy T.D."/>
            <person name="Simonnet F."/>
            <person name="Marques-Souza H."/>
            <person name="Tautz D."/>
            <person name="Tomoyasu Y."/>
            <person name="Trauner J."/>
            <person name="Van der Zee M."/>
            <person name="Vervoort M."/>
            <person name="Wittkopp N."/>
            <person name="Wimmer E.A."/>
            <person name="Yang X."/>
            <person name="Jones A.K."/>
            <person name="Sattelle D.B."/>
            <person name="Ebert P.R."/>
            <person name="Nelson D."/>
            <person name="Scott J.G."/>
            <person name="Beeman R.W."/>
            <person name="Muthukrishnan S."/>
            <person name="Kramer K.J."/>
            <person name="Arakane Y."/>
            <person name="Beeman R.W."/>
            <person name="Zhu Q."/>
            <person name="Hogenkamp D."/>
            <person name="Dixit R."/>
            <person name="Oppert B."/>
            <person name="Jiang H."/>
            <person name="Zou Z."/>
            <person name="Marshall J."/>
            <person name="Elpidina E."/>
            <person name="Vinokurov K."/>
            <person name="Oppert C."/>
            <person name="Zou Z."/>
            <person name="Evans J."/>
            <person name="Lu Z."/>
            <person name="Zhao P."/>
            <person name="Sumathipala N."/>
            <person name="Altincicek B."/>
            <person name="Vilcinskas A."/>
            <person name="Williams M."/>
            <person name="Hultmark D."/>
            <person name="Hetru C."/>
            <person name="Jiang H."/>
            <person name="Grimmelikhuijzen C.J."/>
            <person name="Hauser F."/>
            <person name="Cazzamali G."/>
            <person name="Williamson M."/>
            <person name="Park Y."/>
            <person name="Li B."/>
            <person name="Tanaka Y."/>
            <person name="Predel R."/>
            <person name="Neupert S."/>
            <person name="Schachtner J."/>
            <person name="Verleyen P."/>
            <person name="Raible F."/>
            <person name="Bork P."/>
            <person name="Friedrich M."/>
            <person name="Walden K.K."/>
            <person name="Robertson H.M."/>
            <person name="Angeli S."/>
            <person name="Foret S."/>
            <person name="Bucher G."/>
            <person name="Schuetz S."/>
            <person name="Maleszka R."/>
            <person name="Wimmer E.A."/>
            <person name="Beeman R.W."/>
            <person name="Lorenzen M."/>
            <person name="Tomoyasu Y."/>
            <person name="Miller S.C."/>
            <person name="Grossmann D."/>
            <person name="Bucher G."/>
        </authorList>
    </citation>
    <scope>NUCLEOTIDE SEQUENCE [LARGE SCALE GENOMIC DNA]</scope>
    <source>
        <strain evidence="15 16">Georgia GA2</strain>
    </source>
</reference>
<keyword evidence="9 11" id="KW-0472">Membrane</keyword>
<dbReference type="EMBL" id="KQ971319">
    <property type="protein sequence ID" value="KYB28887.1"/>
    <property type="molecule type" value="Genomic_DNA"/>
</dbReference>
<feature type="transmembrane region" description="Helical" evidence="11">
    <location>
        <begin position="1127"/>
        <end position="1146"/>
    </location>
</feature>
<proteinExistence type="inferred from homology"/>
<dbReference type="InterPro" id="IPR013769">
    <property type="entry name" value="Band3_cytoplasmic_dom"/>
</dbReference>
<name>A0A139WM41_TRICA</name>
<dbReference type="PANTHER" id="PTHR11453:SF47">
    <property type="entry name" value="ANION EXCHANGE PROTEIN"/>
    <property type="match status" value="1"/>
</dbReference>
<evidence type="ECO:0000256" key="3">
    <source>
        <dbReference type="ARBA" id="ARBA00022448"/>
    </source>
</evidence>
<dbReference type="GO" id="GO:0051453">
    <property type="term" value="P:regulation of intracellular pH"/>
    <property type="evidence" value="ECO:0000318"/>
    <property type="project" value="GO_Central"/>
</dbReference>
<comment type="catalytic activity">
    <reaction evidence="10">
        <text>hydrogencarbonate(in) + chloride(out) = hydrogencarbonate(out) + chloride(in)</text>
        <dbReference type="Rhea" id="RHEA:72363"/>
        <dbReference type="ChEBI" id="CHEBI:17544"/>
        <dbReference type="ChEBI" id="CHEBI:17996"/>
    </reaction>
</comment>
<dbReference type="GO" id="GO:0005452">
    <property type="term" value="F:solute:inorganic anion antiporter activity"/>
    <property type="evidence" value="ECO:0007669"/>
    <property type="project" value="InterPro"/>
</dbReference>
<feature type="compositionally biased region" description="Basic and acidic residues" evidence="12">
    <location>
        <begin position="265"/>
        <end position="280"/>
    </location>
</feature>
<dbReference type="Pfam" id="PF07565">
    <property type="entry name" value="Band_3_cyto"/>
    <property type="match status" value="1"/>
</dbReference>
<evidence type="ECO:0000256" key="1">
    <source>
        <dbReference type="ARBA" id="ARBA00004651"/>
    </source>
</evidence>
<comment type="subcellular location">
    <subcellularLocation>
        <location evidence="1">Cell membrane</location>
        <topology evidence="1">Multi-pass membrane protein</topology>
    </subcellularLocation>
    <subcellularLocation>
        <location evidence="11">Membrane</location>
        <topology evidence="11">Multi-pass membrane protein</topology>
    </subcellularLocation>
</comment>
<dbReference type="InterPro" id="IPR003020">
    <property type="entry name" value="HCO3_transpt_euk"/>
</dbReference>
<dbReference type="FunCoup" id="A0A139WM41">
    <property type="interactions" value="166"/>
</dbReference>
<dbReference type="InParanoid" id="A0A139WM41"/>
<evidence type="ECO:0000256" key="6">
    <source>
        <dbReference type="ARBA" id="ARBA00022692"/>
    </source>
</evidence>
<evidence type="ECO:0000256" key="12">
    <source>
        <dbReference type="SAM" id="MobiDB-lite"/>
    </source>
</evidence>
<dbReference type="InterPro" id="IPR011531">
    <property type="entry name" value="HCO3_transpt-like_TM_dom"/>
</dbReference>
<evidence type="ECO:0000256" key="11">
    <source>
        <dbReference type="RuleBase" id="RU362035"/>
    </source>
</evidence>
<feature type="transmembrane region" description="Helical" evidence="11">
    <location>
        <begin position="999"/>
        <end position="1020"/>
    </location>
</feature>
<dbReference type="OMA" id="NEREMAC"/>
<dbReference type="SUPFAM" id="SSF55804">
    <property type="entry name" value="Phoshotransferase/anion transport protein"/>
    <property type="match status" value="1"/>
</dbReference>
<keyword evidence="5" id="KW-0039">Anion exchange</keyword>
<dbReference type="GO" id="GO:0005886">
    <property type="term" value="C:plasma membrane"/>
    <property type="evidence" value="ECO:0000318"/>
    <property type="project" value="GO_Central"/>
</dbReference>
<dbReference type="GO" id="GO:0015701">
    <property type="term" value="P:bicarbonate transport"/>
    <property type="evidence" value="ECO:0000318"/>
    <property type="project" value="GO_Central"/>
</dbReference>
<dbReference type="STRING" id="7070.A0A139WM41"/>
<evidence type="ECO:0000313" key="16">
    <source>
        <dbReference type="Proteomes" id="UP000007266"/>
    </source>
</evidence>
<accession>A0A139WM41</accession>
<dbReference type="Proteomes" id="UP000007266">
    <property type="component" value="Linkage group 3"/>
</dbReference>
<keyword evidence="16" id="KW-1185">Reference proteome</keyword>
<dbReference type="eggNOG" id="KOG1172">
    <property type="taxonomic scope" value="Eukaryota"/>
</dbReference>
<dbReference type="InterPro" id="IPR016152">
    <property type="entry name" value="PTrfase/Anion_transptr"/>
</dbReference>
<feature type="transmembrane region" description="Helical" evidence="11">
    <location>
        <begin position="910"/>
        <end position="928"/>
    </location>
</feature>
<evidence type="ECO:0000256" key="10">
    <source>
        <dbReference type="ARBA" id="ARBA00049347"/>
    </source>
</evidence>
<gene>
    <name evidence="15" type="primary">AUGUSTUS-3.0.2_32346</name>
    <name evidence="15" type="ORF">TcasGA2_TC032346</name>
</gene>
<feature type="compositionally biased region" description="Basic residues" evidence="12">
    <location>
        <begin position="207"/>
        <end position="223"/>
    </location>
</feature>
<feature type="region of interest" description="Disordered" evidence="12">
    <location>
        <begin position="202"/>
        <end position="290"/>
    </location>
</feature>
<keyword evidence="7 11" id="KW-1133">Transmembrane helix</keyword>
<dbReference type="GO" id="GO:0008509">
    <property type="term" value="F:monoatomic anion transmembrane transporter activity"/>
    <property type="evidence" value="ECO:0007669"/>
    <property type="project" value="InterPro"/>
</dbReference>
<dbReference type="GO" id="GO:0022857">
    <property type="term" value="F:transmembrane transporter activity"/>
    <property type="evidence" value="ECO:0000318"/>
    <property type="project" value="GO_Central"/>
</dbReference>
<evidence type="ECO:0000256" key="7">
    <source>
        <dbReference type="ARBA" id="ARBA00022989"/>
    </source>
</evidence>
<dbReference type="GO" id="GO:0055085">
    <property type="term" value="P:transmembrane transport"/>
    <property type="evidence" value="ECO:0000318"/>
    <property type="project" value="GO_Central"/>
</dbReference>
<keyword evidence="3 11" id="KW-0813">Transport</keyword>
<feature type="domain" description="Band 3 cytoplasmic" evidence="14">
    <location>
        <begin position="318"/>
        <end position="617"/>
    </location>
</feature>
<feature type="transmembrane region" description="Helical" evidence="11">
    <location>
        <begin position="793"/>
        <end position="816"/>
    </location>
</feature>
<dbReference type="Gene3D" id="3.40.930.10">
    <property type="entry name" value="Mannitol-specific EII, Chain A"/>
    <property type="match status" value="1"/>
</dbReference>
<comment type="similarity">
    <text evidence="2 11">Belongs to the anion exchanger (TC 2.A.31) family.</text>
</comment>
<sequence length="1394" mass="156317">MNNAARTNLRKLSFLGFSPKNDGSSHDGDVVQLDEECAKVFAMDTDNNGFDINKFHDSAPGIPRQYGEKDYIQHRKKSYPHMHAPIKIGSKSMRRRTSSHQITPNSTPPYGTPPKEAVTSPVSTSEQPSVPTPVPSIKSPNVDSDTGPLSSFTLPEECDTAANSSESECVLSEPCGYHSPNEFSPERKVQFINSETRDTFDVDGLKDKKKKRHHQGHHPKFRKYSLPDDSNARKRHFHFDKTDASGSNKGRRVSTQPEDLPLIAADRDQLDSHRSDDARGLRRHKTSRPSNASMVHIGRKEGGDLHPSLKKMYDHSPHAIFVELDELFSTNEEREWKETARWIKYEEDVEEGVDRWGKPHVASLSFHSLLNLRKCLEDGLVILDMEERDLPAIAYRISEELYKEDLIREDDKAKIMRALLLRHRHVNDHHERGFKFTRKHSYASLQNLHDAEKKKVSISSDAYKNGGAPDANTRLMGPDQTVIDIKEETYSASSEDVRRARNDAILKRIPPGAQSSSILVGEVDFLEQPAIAFMRLAEGVMIPSLIEVNIPVRFIFILLGPKKANLDYHEVGRSISTLMANQQFHNIAYGASNRKALLSAINEFLDDSIVLPPGDWERQALLPIEEIKAKSELIKRRKENALKSAEEAQGVTKALLAAEEEKKPPYSNPLERTRRPFGGLINDLKRRYPYFKSDVTDGINAQCFAAAIFMYFAAVSGAIAFGGLLGAKTNGFIGISETLLSTSAAGVIFAILSGQPLVIVGSTGPLLLFDESLYEFCKANDFEDLFLTTRVYIGLWLGVIGLVVACLEGSVLVKLFTRFTEDIFSALIVLLYIIESVMKLFFLYDRHPLLADYCESGDAINKSYLEDFSDGHYLSNDGNNASNDSYQAMGHVVRRLPTHDMLGPINQPNTALFCTILALGTFAIAYYLKLFRNSQFLGRSARRALGDFGVPIAIITMVFVDYMNPATYTEKLNVPEGLSPTKSEKRGWFIPPHSPDPAFPVWIMFASGIPAMLVYILLFMETHIAELIIDKKERKLKKGSGFHLDIVLICLINILCGFFGLPWICAATVRSIAHVSALTVMSRTHAPGEKPHLIEVKEQRISALAVSILVGLSVLMSPLLKRVPMAVLFGVFLYMGAASIDGIQFFDRIKLLFMPVKHHPQASYVRKHTYEYDFGLTNSVCKGPHSTQPFFKENALVFKVCPSFYPFYCVRVYASARSCPSCLTSAVMSLDRISVKYPNYRNNELPMVIGCSFETTIDDAKNYFLRYCYKDVVINDIVPWKRNCQPSCAWRVIYKLKDRTPDYVEPGKTVEDFCIPLLEGDGELNKLFANITAMSVGLIVATKGYTYDKTYALVDYVPISCPCPAQDFSETAKLMIPRMQSVSEVSLTFGNMTL</sequence>
<keyword evidence="4" id="KW-1003">Cell membrane</keyword>
<evidence type="ECO:0000259" key="14">
    <source>
        <dbReference type="Pfam" id="PF07565"/>
    </source>
</evidence>
<evidence type="ECO:0000256" key="9">
    <source>
        <dbReference type="ARBA" id="ARBA00023136"/>
    </source>
</evidence>
<reference evidence="15 16" key="2">
    <citation type="journal article" date="2010" name="Nucleic Acids Res.">
        <title>BeetleBase in 2010: revisions to provide comprehensive genomic information for Tribolium castaneum.</title>
        <authorList>
            <person name="Kim H.S."/>
            <person name="Murphy T."/>
            <person name="Xia J."/>
            <person name="Caragea D."/>
            <person name="Park Y."/>
            <person name="Beeman R.W."/>
            <person name="Lorenzen M.D."/>
            <person name="Butcher S."/>
            <person name="Manak J.R."/>
            <person name="Brown S.J."/>
        </authorList>
    </citation>
    <scope>GENOME REANNOTATION</scope>
    <source>
        <strain evidence="15 16">Georgia GA2</strain>
    </source>
</reference>
<protein>
    <recommendedName>
        <fullName evidence="11">Anion exchange protein</fullName>
    </recommendedName>
</protein>
<dbReference type="PRINTS" id="PR01231">
    <property type="entry name" value="HCO3TRNSPORT"/>
</dbReference>
<feature type="region of interest" description="Disordered" evidence="12">
    <location>
        <begin position="89"/>
        <end position="148"/>
    </location>
</feature>
<dbReference type="Pfam" id="PF00955">
    <property type="entry name" value="HCO3_cotransp"/>
    <property type="match status" value="1"/>
</dbReference>
<feature type="transmembrane region" description="Helical" evidence="11">
    <location>
        <begin position="1101"/>
        <end position="1120"/>
    </location>
</feature>